<organism evidence="2">
    <name type="scientific">Staphylothermus marinus</name>
    <dbReference type="NCBI Taxonomy" id="2280"/>
    <lineage>
        <taxon>Archaea</taxon>
        <taxon>Thermoproteota</taxon>
        <taxon>Thermoprotei</taxon>
        <taxon>Desulfurococcales</taxon>
        <taxon>Desulfurococcaceae</taxon>
        <taxon>Staphylothermus</taxon>
    </lineage>
</organism>
<sequence>MVKQDFIRHIVNPVLSELLKHRNELVSVVDEIRRFLANAESKYGFSIYGENPVKLCEYLGSNDFKILVNLFKSVNALDALIEILRRTRRSYRDFEEIHKCVDRVLRNIKKEYLRENREDSEEHA</sequence>
<dbReference type="AlphaFoldDB" id="A0A7C4JMQ5"/>
<comment type="caution">
    <text evidence="2">The sequence shown here is derived from an EMBL/GenBank/DDBJ whole genome shotgun (WGS) entry which is preliminary data.</text>
</comment>
<reference evidence="2" key="1">
    <citation type="journal article" date="2020" name="mSystems">
        <title>Genome- and Community-Level Interaction Insights into Carbon Utilization and Element Cycling Functions of Hydrothermarchaeota in Hydrothermal Sediment.</title>
        <authorList>
            <person name="Zhou Z."/>
            <person name="Liu Y."/>
            <person name="Xu W."/>
            <person name="Pan J."/>
            <person name="Luo Z.H."/>
            <person name="Li M."/>
        </authorList>
    </citation>
    <scope>NUCLEOTIDE SEQUENCE [LARGE SCALE GENOMIC DNA]</scope>
    <source>
        <strain evidence="1">SpSt-638</strain>
        <strain evidence="2">SpSt-648</strain>
    </source>
</reference>
<name>A0A7C4JMQ5_STAMA</name>
<dbReference type="EMBL" id="DTBE01000015">
    <property type="protein sequence ID" value="HGQ59211.1"/>
    <property type="molecule type" value="Genomic_DNA"/>
</dbReference>
<accession>A0A7C4JMQ5</accession>
<protein>
    <submittedName>
        <fullName evidence="2">Uncharacterized protein</fullName>
    </submittedName>
</protein>
<evidence type="ECO:0000313" key="2">
    <source>
        <dbReference type="EMBL" id="HGQ73615.1"/>
    </source>
</evidence>
<proteinExistence type="predicted"/>
<evidence type="ECO:0000313" key="1">
    <source>
        <dbReference type="EMBL" id="HGQ59211.1"/>
    </source>
</evidence>
<gene>
    <name evidence="1" type="ORF">ENU09_00575</name>
    <name evidence="2" type="ORF">ENU20_00850</name>
</gene>
<dbReference type="EMBL" id="DTBP01000010">
    <property type="protein sequence ID" value="HGQ73615.1"/>
    <property type="molecule type" value="Genomic_DNA"/>
</dbReference>